<feature type="chain" id="PRO_5034003171" evidence="1">
    <location>
        <begin position="24"/>
        <end position="203"/>
    </location>
</feature>
<dbReference type="InterPro" id="IPR036761">
    <property type="entry name" value="TTHA0802/YceI-like_sf"/>
</dbReference>
<dbReference type="Gene3D" id="2.40.128.110">
    <property type="entry name" value="Lipid/polyisoprenoid-binding, YceI-like"/>
    <property type="match status" value="1"/>
</dbReference>
<feature type="domain" description="Lipid/polyisoprenoid-binding YceI-like" evidence="2">
    <location>
        <begin position="30"/>
        <end position="201"/>
    </location>
</feature>
<dbReference type="EMBL" id="FOTO01000003">
    <property type="protein sequence ID" value="SFL52861.1"/>
    <property type="molecule type" value="Genomic_DNA"/>
</dbReference>
<evidence type="ECO:0000259" key="2">
    <source>
        <dbReference type="SMART" id="SM00867"/>
    </source>
</evidence>
<dbReference type="OrthoDB" id="9811006at2"/>
<evidence type="ECO:0000313" key="3">
    <source>
        <dbReference type="EMBL" id="SFL52861.1"/>
    </source>
</evidence>
<accession>A0A8G2F5E8</accession>
<dbReference type="SUPFAM" id="SSF101874">
    <property type="entry name" value="YceI-like"/>
    <property type="match status" value="1"/>
</dbReference>
<dbReference type="InterPro" id="IPR007372">
    <property type="entry name" value="Lipid/polyisoprenoid-bd_YceI"/>
</dbReference>
<protein>
    <submittedName>
        <fullName evidence="3">Polyisoprenoid-binding protein YceI</fullName>
    </submittedName>
</protein>
<dbReference type="Pfam" id="PF04264">
    <property type="entry name" value="YceI"/>
    <property type="match status" value="1"/>
</dbReference>
<evidence type="ECO:0000256" key="1">
    <source>
        <dbReference type="SAM" id="SignalP"/>
    </source>
</evidence>
<dbReference type="AlphaFoldDB" id="A0A8G2F5E8"/>
<evidence type="ECO:0000313" key="4">
    <source>
        <dbReference type="Proteomes" id="UP000199581"/>
    </source>
</evidence>
<dbReference type="PANTHER" id="PTHR34406">
    <property type="entry name" value="PROTEIN YCEI"/>
    <property type="match status" value="1"/>
</dbReference>
<reference evidence="3 4" key="1">
    <citation type="submission" date="2016-10" db="EMBL/GenBank/DDBJ databases">
        <authorList>
            <person name="Varghese N."/>
            <person name="Submissions S."/>
        </authorList>
    </citation>
    <scope>NUCLEOTIDE SEQUENCE [LARGE SCALE GENOMIC DNA]</scope>
    <source>
        <strain evidence="3 4">DSM 1741</strain>
    </source>
</reference>
<keyword evidence="4" id="KW-1185">Reference proteome</keyword>
<name>A0A8G2F5E8_DESNO</name>
<gene>
    <name evidence="3" type="ORF">SAMN05421830_103135</name>
</gene>
<dbReference type="Proteomes" id="UP000199581">
    <property type="component" value="Unassembled WGS sequence"/>
</dbReference>
<proteinExistence type="predicted"/>
<sequence length="203" mass="22607">MRFFLKMVLFTGFCILGPGVLLAAEKAPGQWDIDMEHSSVGFRIRHIVGYVPGVFSRFSGQVEYDAASPEKSQFYFLIDSSSVHTGVPARDDHLRSPDFLDVEKSPRMIFASRKVVLEEGGVLAVTGDLTIRDVTAEVRVPLRVLGIAPHPFTDKMPGTRVLGLHAAFSINRLDFHVGSEEWTRMGVMGETIDLTIDMELLQR</sequence>
<keyword evidence="1" id="KW-0732">Signal</keyword>
<comment type="caution">
    <text evidence="3">The sequence shown here is derived from an EMBL/GenBank/DDBJ whole genome shotgun (WGS) entry which is preliminary data.</text>
</comment>
<dbReference type="PANTHER" id="PTHR34406:SF1">
    <property type="entry name" value="PROTEIN YCEI"/>
    <property type="match status" value="1"/>
</dbReference>
<dbReference type="SMART" id="SM00867">
    <property type="entry name" value="YceI"/>
    <property type="match status" value="1"/>
</dbReference>
<organism evidence="3 4">
    <name type="scientific">Desulfomicrobium norvegicum (strain DSM 1741 / NCIMB 8310)</name>
    <name type="common">Desulfovibrio baculatus (strain Norway 4)</name>
    <name type="synonym">Desulfovibrio desulfuricans (strain Norway 4)</name>
    <dbReference type="NCBI Taxonomy" id="52561"/>
    <lineage>
        <taxon>Bacteria</taxon>
        <taxon>Pseudomonadati</taxon>
        <taxon>Thermodesulfobacteriota</taxon>
        <taxon>Desulfovibrionia</taxon>
        <taxon>Desulfovibrionales</taxon>
        <taxon>Desulfomicrobiaceae</taxon>
        <taxon>Desulfomicrobium</taxon>
    </lineage>
</organism>
<feature type="signal peptide" evidence="1">
    <location>
        <begin position="1"/>
        <end position="23"/>
    </location>
</feature>